<evidence type="ECO:0000259" key="6">
    <source>
        <dbReference type="Pfam" id="PF13720"/>
    </source>
</evidence>
<keyword evidence="5 7" id="KW-0012">Acyltransferase</keyword>
<reference evidence="7 8" key="1">
    <citation type="journal article" date="2016" name="Nat. Commun.">
        <title>Thousands of microbial genomes shed light on interconnected biogeochemical processes in an aquifer system.</title>
        <authorList>
            <person name="Anantharaman K."/>
            <person name="Brown C.T."/>
            <person name="Hug L.A."/>
            <person name="Sharon I."/>
            <person name="Castelle C.J."/>
            <person name="Probst A.J."/>
            <person name="Thomas B.C."/>
            <person name="Singh A."/>
            <person name="Wilkins M.J."/>
            <person name="Karaoz U."/>
            <person name="Brodie E.L."/>
            <person name="Williams K.H."/>
            <person name="Hubbard S.S."/>
            <person name="Banfield J.F."/>
        </authorList>
    </citation>
    <scope>NUCLEOTIDE SEQUENCE [LARGE SCALE GENOMIC DNA]</scope>
</reference>
<evidence type="ECO:0000313" key="7">
    <source>
        <dbReference type="EMBL" id="OGL46259.1"/>
    </source>
</evidence>
<gene>
    <name evidence="7" type="ORF">A2149_02745</name>
</gene>
<evidence type="ECO:0000256" key="1">
    <source>
        <dbReference type="ARBA" id="ARBA00022516"/>
    </source>
</evidence>
<dbReference type="PIRSF" id="PIRSF000456">
    <property type="entry name" value="UDP-GlcNAc_acltr"/>
    <property type="match status" value="1"/>
</dbReference>
<dbReference type="NCBIfam" id="TIGR01852">
    <property type="entry name" value="lipid_A_lpxA"/>
    <property type="match status" value="1"/>
</dbReference>
<proteinExistence type="predicted"/>
<dbReference type="InterPro" id="IPR011004">
    <property type="entry name" value="Trimer_LpxA-like_sf"/>
</dbReference>
<keyword evidence="2" id="KW-0441">Lipid A biosynthesis</keyword>
<dbReference type="Proteomes" id="UP000178435">
    <property type="component" value="Unassembled WGS sequence"/>
</dbReference>
<dbReference type="AlphaFoldDB" id="A0A1F7RXH5"/>
<evidence type="ECO:0000256" key="3">
    <source>
        <dbReference type="ARBA" id="ARBA00022679"/>
    </source>
</evidence>
<evidence type="ECO:0000256" key="5">
    <source>
        <dbReference type="ARBA" id="ARBA00023315"/>
    </source>
</evidence>
<dbReference type="Gene3D" id="1.20.1180.10">
    <property type="entry name" value="Udp N-acetylglucosamine O-acyltransferase, C-terminal domain"/>
    <property type="match status" value="1"/>
</dbReference>
<evidence type="ECO:0000256" key="2">
    <source>
        <dbReference type="ARBA" id="ARBA00022556"/>
    </source>
</evidence>
<dbReference type="Pfam" id="PF13720">
    <property type="entry name" value="Acetyltransf_11"/>
    <property type="match status" value="1"/>
</dbReference>
<dbReference type="NCBIfam" id="NF003657">
    <property type="entry name" value="PRK05289.1"/>
    <property type="match status" value="1"/>
</dbReference>
<dbReference type="SUPFAM" id="SSF51161">
    <property type="entry name" value="Trimeric LpxA-like enzymes"/>
    <property type="match status" value="1"/>
</dbReference>
<dbReference type="GO" id="GO:0009245">
    <property type="term" value="P:lipid A biosynthetic process"/>
    <property type="evidence" value="ECO:0007669"/>
    <property type="project" value="UniProtKB-KW"/>
</dbReference>
<comment type="caution">
    <text evidence="7">The sequence shown here is derived from an EMBL/GenBank/DDBJ whole genome shotgun (WGS) entry which is preliminary data.</text>
</comment>
<name>A0A1F7RXH5_9BACT</name>
<dbReference type="InterPro" id="IPR037157">
    <property type="entry name" value="Acetyltransf_C_sf"/>
</dbReference>
<dbReference type="PANTHER" id="PTHR43480">
    <property type="entry name" value="ACYL-[ACYL-CARRIER-PROTEIN]--UDP-N-ACETYLGLUCOSAMINE O-ACYLTRANSFERASE"/>
    <property type="match status" value="1"/>
</dbReference>
<dbReference type="PANTHER" id="PTHR43480:SF1">
    <property type="entry name" value="ACYL-[ACYL-CARRIER-PROTEIN]--UDP-N-ACETYLGLUCOSAMINE O-ACYLTRANSFERASE, MITOCHONDRIAL-RELATED"/>
    <property type="match status" value="1"/>
</dbReference>
<feature type="domain" description="UDP N-acetylglucosamine O-acyltransferase C-terminal" evidence="6">
    <location>
        <begin position="174"/>
        <end position="255"/>
    </location>
</feature>
<keyword evidence="1" id="KW-0444">Lipid biosynthesis</keyword>
<organism evidence="7 8">
    <name type="scientific">Candidatus Schekmanbacteria bacterium RBG_16_38_11</name>
    <dbReference type="NCBI Taxonomy" id="1817880"/>
    <lineage>
        <taxon>Bacteria</taxon>
        <taxon>Candidatus Schekmaniibacteriota</taxon>
    </lineage>
</organism>
<sequence length="256" mass="28448">MNIHQTAIIHPKAEIGENVKIGPYTIIEEEVFIGNNTEISSNVLIEKWTSIGKDCEISSGAKIGGKPQDQKFKDKRSFVKIGDNAKIREFVTIHRSSEEDKSTIIGSNAMIMAYSHIAHDCKVGDHVVVTNYTGISGYVEVEEWAIISGFVGIHQFCRIGKLAMISGFSGVSKDVPPFVTVRGVTTKPFGLNIVGLKRNNIPEEIINSLKTAYRFLFQSKLNVSQALEQIKKEIPKSKEIDHLVNFIENSKRGICK</sequence>
<dbReference type="Gene3D" id="2.160.10.10">
    <property type="entry name" value="Hexapeptide repeat proteins"/>
    <property type="match status" value="1"/>
</dbReference>
<dbReference type="GO" id="GO:0016020">
    <property type="term" value="C:membrane"/>
    <property type="evidence" value="ECO:0007669"/>
    <property type="project" value="GOC"/>
</dbReference>
<dbReference type="InterPro" id="IPR001451">
    <property type="entry name" value="Hexapep"/>
</dbReference>
<dbReference type="EMBL" id="MGDF01000055">
    <property type="protein sequence ID" value="OGL46259.1"/>
    <property type="molecule type" value="Genomic_DNA"/>
</dbReference>
<evidence type="ECO:0000256" key="4">
    <source>
        <dbReference type="ARBA" id="ARBA00023098"/>
    </source>
</evidence>
<dbReference type="InterPro" id="IPR010137">
    <property type="entry name" value="Lipid_A_LpxA"/>
</dbReference>
<dbReference type="Pfam" id="PF00132">
    <property type="entry name" value="Hexapep"/>
    <property type="match status" value="2"/>
</dbReference>
<protein>
    <submittedName>
        <fullName evidence="7">Acyl-[acyl-carrier-protein]--UDP-N-acetylglucosamine O-acyltransferase</fullName>
    </submittedName>
</protein>
<dbReference type="InterPro" id="IPR029098">
    <property type="entry name" value="Acetyltransf_C"/>
</dbReference>
<accession>A0A1F7RXH5</accession>
<keyword evidence="3 7" id="KW-0808">Transferase</keyword>
<dbReference type="GO" id="GO:0008780">
    <property type="term" value="F:acyl-[acyl-carrier-protein]-UDP-N-acetylglucosamine O-acyltransferase activity"/>
    <property type="evidence" value="ECO:0007669"/>
    <property type="project" value="InterPro"/>
</dbReference>
<evidence type="ECO:0000313" key="8">
    <source>
        <dbReference type="Proteomes" id="UP000178435"/>
    </source>
</evidence>
<dbReference type="CDD" id="cd03351">
    <property type="entry name" value="LbH_UDP-GlcNAc_AT"/>
    <property type="match status" value="1"/>
</dbReference>
<keyword evidence="4" id="KW-0443">Lipid metabolism</keyword>